<dbReference type="AlphaFoldDB" id="A0A4V3WDQ5"/>
<name>A0A4V3WDQ5_9BACL</name>
<organism evidence="9 10">
    <name type="scientific">Cohnella fermenti</name>
    <dbReference type="NCBI Taxonomy" id="2565925"/>
    <lineage>
        <taxon>Bacteria</taxon>
        <taxon>Bacillati</taxon>
        <taxon>Bacillota</taxon>
        <taxon>Bacilli</taxon>
        <taxon>Bacillales</taxon>
        <taxon>Paenibacillaceae</taxon>
        <taxon>Cohnella</taxon>
    </lineage>
</organism>
<protein>
    <submittedName>
        <fullName evidence="9">Phosphatase PAP2 family protein</fullName>
    </submittedName>
</protein>
<evidence type="ECO:0000313" key="9">
    <source>
        <dbReference type="EMBL" id="THF73033.1"/>
    </source>
</evidence>
<accession>A0A4V3WDQ5</accession>
<dbReference type="PANTHER" id="PTHR14969:SF62">
    <property type="entry name" value="DECAPRENYLPHOSPHORYL-5-PHOSPHORIBOSE PHOSPHATASE RV3807C-RELATED"/>
    <property type="match status" value="1"/>
</dbReference>
<dbReference type="InterPro" id="IPR000326">
    <property type="entry name" value="PAP2/HPO"/>
</dbReference>
<dbReference type="SUPFAM" id="SSF48317">
    <property type="entry name" value="Acid phosphatase/Vanadium-dependent haloperoxidase"/>
    <property type="match status" value="1"/>
</dbReference>
<keyword evidence="2" id="KW-1003">Cell membrane</keyword>
<dbReference type="GO" id="GO:0016787">
    <property type="term" value="F:hydrolase activity"/>
    <property type="evidence" value="ECO:0007669"/>
    <property type="project" value="UniProtKB-KW"/>
</dbReference>
<evidence type="ECO:0000256" key="6">
    <source>
        <dbReference type="ARBA" id="ARBA00023136"/>
    </source>
</evidence>
<evidence type="ECO:0000256" key="4">
    <source>
        <dbReference type="ARBA" id="ARBA00022801"/>
    </source>
</evidence>
<keyword evidence="3 7" id="KW-0812">Transmembrane</keyword>
<dbReference type="CDD" id="cd01610">
    <property type="entry name" value="PAP2_like"/>
    <property type="match status" value="1"/>
</dbReference>
<dbReference type="Proteomes" id="UP000310636">
    <property type="component" value="Unassembled WGS sequence"/>
</dbReference>
<dbReference type="OrthoDB" id="9789113at2"/>
<evidence type="ECO:0000256" key="3">
    <source>
        <dbReference type="ARBA" id="ARBA00022692"/>
    </source>
</evidence>
<reference evidence="9 10" key="1">
    <citation type="submission" date="2019-04" db="EMBL/GenBank/DDBJ databases">
        <title>Cohnella sp. nov. isolated from preserved vegetables.</title>
        <authorList>
            <person name="Lin S.-Y."/>
            <person name="Hung M.-H."/>
            <person name="Young C.-C."/>
        </authorList>
    </citation>
    <scope>NUCLEOTIDE SEQUENCE [LARGE SCALE GENOMIC DNA]</scope>
    <source>
        <strain evidence="9 10">CC-MHH1044</strain>
    </source>
</reference>
<sequence>MTQLYRLLDEIEGPLFLHVNKRWNREALNRLFALLTLMGGATFALLSSAAAGIFARGAWSLAGWQALAAVAISHVPVFLAKRSVPRKRPYQVYPQAMTGRRPLKDPSFPSGHTTAGFAMLTPWMLAQPLLIPLLLPLAIGIGLSRVYFGLHFPSDTLAGALLGGSTALLVSLWIV</sequence>
<feature type="transmembrane region" description="Helical" evidence="7">
    <location>
        <begin position="31"/>
        <end position="55"/>
    </location>
</feature>
<gene>
    <name evidence="9" type="ORF">E6C55_30795</name>
</gene>
<feature type="domain" description="Phosphatidic acid phosphatase type 2/haloperoxidase" evidence="8">
    <location>
        <begin position="62"/>
        <end position="171"/>
    </location>
</feature>
<feature type="transmembrane region" description="Helical" evidence="7">
    <location>
        <begin position="129"/>
        <end position="150"/>
    </location>
</feature>
<evidence type="ECO:0000259" key="8">
    <source>
        <dbReference type="SMART" id="SM00014"/>
    </source>
</evidence>
<dbReference type="EMBL" id="SSOB01000064">
    <property type="protein sequence ID" value="THF73033.1"/>
    <property type="molecule type" value="Genomic_DNA"/>
</dbReference>
<keyword evidence="10" id="KW-1185">Reference proteome</keyword>
<evidence type="ECO:0000256" key="1">
    <source>
        <dbReference type="ARBA" id="ARBA00004651"/>
    </source>
</evidence>
<evidence type="ECO:0000256" key="5">
    <source>
        <dbReference type="ARBA" id="ARBA00022989"/>
    </source>
</evidence>
<feature type="transmembrane region" description="Helical" evidence="7">
    <location>
        <begin position="61"/>
        <end position="80"/>
    </location>
</feature>
<keyword evidence="5 7" id="KW-1133">Transmembrane helix</keyword>
<dbReference type="PANTHER" id="PTHR14969">
    <property type="entry name" value="SPHINGOSINE-1-PHOSPHATE PHOSPHOHYDROLASE"/>
    <property type="match status" value="1"/>
</dbReference>
<evidence type="ECO:0000256" key="7">
    <source>
        <dbReference type="SAM" id="Phobius"/>
    </source>
</evidence>
<keyword evidence="4" id="KW-0378">Hydrolase</keyword>
<proteinExistence type="predicted"/>
<dbReference type="GO" id="GO:0005886">
    <property type="term" value="C:plasma membrane"/>
    <property type="evidence" value="ECO:0007669"/>
    <property type="project" value="UniProtKB-SubCell"/>
</dbReference>
<comment type="subcellular location">
    <subcellularLocation>
        <location evidence="1">Cell membrane</location>
        <topology evidence="1">Multi-pass membrane protein</topology>
    </subcellularLocation>
</comment>
<dbReference type="Gene3D" id="1.20.144.10">
    <property type="entry name" value="Phosphatidic acid phosphatase type 2/haloperoxidase"/>
    <property type="match status" value="1"/>
</dbReference>
<dbReference type="RefSeq" id="WP_136373681.1">
    <property type="nucleotide sequence ID" value="NZ_SSOB01000064.1"/>
</dbReference>
<comment type="caution">
    <text evidence="9">The sequence shown here is derived from an EMBL/GenBank/DDBJ whole genome shotgun (WGS) entry which is preliminary data.</text>
</comment>
<feature type="transmembrane region" description="Helical" evidence="7">
    <location>
        <begin position="156"/>
        <end position="174"/>
    </location>
</feature>
<dbReference type="Pfam" id="PF01569">
    <property type="entry name" value="PAP2"/>
    <property type="match status" value="1"/>
</dbReference>
<evidence type="ECO:0000256" key="2">
    <source>
        <dbReference type="ARBA" id="ARBA00022475"/>
    </source>
</evidence>
<keyword evidence="6 7" id="KW-0472">Membrane</keyword>
<evidence type="ECO:0000313" key="10">
    <source>
        <dbReference type="Proteomes" id="UP000310636"/>
    </source>
</evidence>
<dbReference type="SMART" id="SM00014">
    <property type="entry name" value="acidPPc"/>
    <property type="match status" value="1"/>
</dbReference>
<dbReference type="InterPro" id="IPR036938">
    <property type="entry name" value="PAP2/HPO_sf"/>
</dbReference>